<keyword evidence="5" id="KW-0326">Glycosidase</keyword>
<dbReference type="PANTHER" id="PTHR30480">
    <property type="entry name" value="BETA-HEXOSAMINIDASE-RELATED"/>
    <property type="match status" value="1"/>
</dbReference>
<comment type="catalytic activity">
    <reaction evidence="1">
        <text>Hydrolysis of terminal non-reducing N-acetyl-D-hexosamine residues in N-acetyl-beta-D-hexosaminides.</text>
        <dbReference type="EC" id="3.2.1.52"/>
    </reaction>
</comment>
<dbReference type="EC" id="3.2.1.52" evidence="3"/>
<evidence type="ECO:0000259" key="7">
    <source>
        <dbReference type="Pfam" id="PF00933"/>
    </source>
</evidence>
<dbReference type="Pfam" id="PF00933">
    <property type="entry name" value="Glyco_hydro_3"/>
    <property type="match status" value="1"/>
</dbReference>
<dbReference type="InterPro" id="IPR050226">
    <property type="entry name" value="NagZ_Beta-hexosaminidase"/>
</dbReference>
<reference evidence="8 9" key="1">
    <citation type="submission" date="2017-03" db="EMBL/GenBank/DDBJ databases">
        <title>Maternal inheritance of bifidobacteria.</title>
        <authorList>
            <person name="Lugli G.A."/>
            <person name="Duranti S."/>
            <person name="Milani C."/>
            <person name="Mancabelli L."/>
        </authorList>
    </citation>
    <scope>NUCLEOTIDE SEQUENCE [LARGE SCALE GENOMIC DNA]</scope>
    <source>
        <strain evidence="8 9">1899B</strain>
    </source>
</reference>
<dbReference type="GO" id="GO:0009254">
    <property type="term" value="P:peptidoglycan turnover"/>
    <property type="evidence" value="ECO:0007669"/>
    <property type="project" value="TreeGrafter"/>
</dbReference>
<feature type="compositionally biased region" description="Low complexity" evidence="6">
    <location>
        <begin position="72"/>
        <end position="88"/>
    </location>
</feature>
<evidence type="ECO:0000256" key="2">
    <source>
        <dbReference type="ARBA" id="ARBA00005336"/>
    </source>
</evidence>
<feature type="region of interest" description="Disordered" evidence="6">
    <location>
        <begin position="72"/>
        <end position="105"/>
    </location>
</feature>
<accession>A0A1V8PPV0</accession>
<dbReference type="SUPFAM" id="SSF51445">
    <property type="entry name" value="(Trans)glycosidases"/>
    <property type="match status" value="1"/>
</dbReference>
<organism evidence="8 9">
    <name type="scientific">Bifidobacterium catenulatum</name>
    <dbReference type="NCBI Taxonomy" id="1686"/>
    <lineage>
        <taxon>Bacteria</taxon>
        <taxon>Bacillati</taxon>
        <taxon>Actinomycetota</taxon>
        <taxon>Actinomycetes</taxon>
        <taxon>Bifidobacteriales</taxon>
        <taxon>Bifidobacteriaceae</taxon>
        <taxon>Bifidobacterium</taxon>
    </lineage>
</organism>
<dbReference type="InterPro" id="IPR036962">
    <property type="entry name" value="Glyco_hydro_3_N_sf"/>
</dbReference>
<protein>
    <recommendedName>
        <fullName evidence="3">beta-N-acetylhexosaminidase</fullName>
        <ecNumber evidence="3">3.2.1.52</ecNumber>
    </recommendedName>
</protein>
<gene>
    <name evidence="8" type="ORF">B5782_0702</name>
</gene>
<dbReference type="GO" id="GO:0005975">
    <property type="term" value="P:carbohydrate metabolic process"/>
    <property type="evidence" value="ECO:0007669"/>
    <property type="project" value="InterPro"/>
</dbReference>
<keyword evidence="4" id="KW-0378">Hydrolase</keyword>
<dbReference type="Gene3D" id="3.20.20.300">
    <property type="entry name" value="Glycoside hydrolase, family 3, N-terminal domain"/>
    <property type="match status" value="1"/>
</dbReference>
<evidence type="ECO:0000256" key="3">
    <source>
        <dbReference type="ARBA" id="ARBA00012663"/>
    </source>
</evidence>
<proteinExistence type="inferred from homology"/>
<evidence type="ECO:0000256" key="4">
    <source>
        <dbReference type="ARBA" id="ARBA00022801"/>
    </source>
</evidence>
<dbReference type="AlphaFoldDB" id="A0A1V8PPV0"/>
<sequence>MLYATGLMFTQFTNTNPPVLFLCDRIRHHWHVIDNDTMKRVHVHFARCAAALCAIALPLSFAGCSSSASLNAGSNQSEQSNSQQSGASHDALDKSNVPSVMDDSPHGKAVAAVNAMSLAERVGQLVMAPLYAGSDPSSLQDLIMNRHVGSVLIIGNWNSGTAGVAAATSALQSYAPSNNRLLMTTDQEGGLVQHLQGSGFDQMPSATDQGTMSTDQLRRSAAVWGSQLKSAGINVDLAPVVGTVTVDRATNDPVGALDRDFGLDAAGNADHAKAFIQGMADSGIGSAIKHYPGLGSVTGNTDFTADGILDTTTTLDGAEINAFNSALEANPSMVMMSLATYQAIDPNNPAVFSSTLVTDYLRNTVGFQGVITSDSLSATALSGVQPSDLGVRLVEAGGDLACIGAFDYVQQVLDGLHAKAAADSAFADKVKQSAIRVMTLKYDMELAK</sequence>
<evidence type="ECO:0000256" key="1">
    <source>
        <dbReference type="ARBA" id="ARBA00001231"/>
    </source>
</evidence>
<feature type="domain" description="Glycoside hydrolase family 3 N-terminal" evidence="7">
    <location>
        <begin position="118"/>
        <end position="440"/>
    </location>
</feature>
<dbReference type="GO" id="GO:0004563">
    <property type="term" value="F:beta-N-acetylhexosaminidase activity"/>
    <property type="evidence" value="ECO:0007669"/>
    <property type="project" value="UniProtKB-EC"/>
</dbReference>
<evidence type="ECO:0000256" key="6">
    <source>
        <dbReference type="SAM" id="MobiDB-lite"/>
    </source>
</evidence>
<comment type="caution">
    <text evidence="8">The sequence shown here is derived from an EMBL/GenBank/DDBJ whole genome shotgun (WGS) entry which is preliminary data.</text>
</comment>
<dbReference type="PANTHER" id="PTHR30480:SF13">
    <property type="entry name" value="BETA-HEXOSAMINIDASE"/>
    <property type="match status" value="1"/>
</dbReference>
<dbReference type="InterPro" id="IPR017853">
    <property type="entry name" value="GH"/>
</dbReference>
<name>A0A1V8PPV0_9BIFI</name>
<evidence type="ECO:0000313" key="9">
    <source>
        <dbReference type="Proteomes" id="UP000192666"/>
    </source>
</evidence>
<evidence type="ECO:0000256" key="5">
    <source>
        <dbReference type="ARBA" id="ARBA00023295"/>
    </source>
</evidence>
<comment type="similarity">
    <text evidence="2">Belongs to the glycosyl hydrolase 3 family.</text>
</comment>
<evidence type="ECO:0000313" key="8">
    <source>
        <dbReference type="EMBL" id="OQM50755.1"/>
    </source>
</evidence>
<dbReference type="InterPro" id="IPR001764">
    <property type="entry name" value="Glyco_hydro_3_N"/>
</dbReference>
<dbReference type="EMBL" id="NAQA01000003">
    <property type="protein sequence ID" value="OQM50755.1"/>
    <property type="molecule type" value="Genomic_DNA"/>
</dbReference>
<dbReference type="Proteomes" id="UP000192666">
    <property type="component" value="Unassembled WGS sequence"/>
</dbReference>